<dbReference type="InParanoid" id="G3I752"/>
<organism evidence="2 3">
    <name type="scientific">Cricetulus griseus</name>
    <name type="common">Chinese hamster</name>
    <name type="synonym">Cricetulus barabensis griseus</name>
    <dbReference type="NCBI Taxonomy" id="10029"/>
    <lineage>
        <taxon>Eukaryota</taxon>
        <taxon>Metazoa</taxon>
        <taxon>Chordata</taxon>
        <taxon>Craniata</taxon>
        <taxon>Vertebrata</taxon>
        <taxon>Euteleostomi</taxon>
        <taxon>Mammalia</taxon>
        <taxon>Eutheria</taxon>
        <taxon>Euarchontoglires</taxon>
        <taxon>Glires</taxon>
        <taxon>Rodentia</taxon>
        <taxon>Myomorpha</taxon>
        <taxon>Muroidea</taxon>
        <taxon>Cricetidae</taxon>
        <taxon>Cricetinae</taxon>
        <taxon>Cricetulus</taxon>
    </lineage>
</organism>
<dbReference type="AlphaFoldDB" id="G3I752"/>
<evidence type="ECO:0000256" key="1">
    <source>
        <dbReference type="SAM" id="MobiDB-lite"/>
    </source>
</evidence>
<reference evidence="3" key="1">
    <citation type="journal article" date="2011" name="Nat. Biotechnol.">
        <title>The genomic sequence of the Chinese hamster ovary (CHO)-K1 cell line.</title>
        <authorList>
            <person name="Xu X."/>
            <person name="Nagarajan H."/>
            <person name="Lewis N.E."/>
            <person name="Pan S."/>
            <person name="Cai Z."/>
            <person name="Liu X."/>
            <person name="Chen W."/>
            <person name="Xie M."/>
            <person name="Wang W."/>
            <person name="Hammond S."/>
            <person name="Andersen M.R."/>
            <person name="Neff N."/>
            <person name="Passarelli B."/>
            <person name="Koh W."/>
            <person name="Fan H.C."/>
            <person name="Wang J."/>
            <person name="Gui Y."/>
            <person name="Lee K.H."/>
            <person name="Betenbaugh M.J."/>
            <person name="Quake S.R."/>
            <person name="Famili I."/>
            <person name="Palsson B.O."/>
            <person name="Wang J."/>
        </authorList>
    </citation>
    <scope>NUCLEOTIDE SEQUENCE [LARGE SCALE GENOMIC DNA]</scope>
    <source>
        <strain evidence="3">CHO K1 cell line</strain>
    </source>
</reference>
<evidence type="ECO:0000313" key="2">
    <source>
        <dbReference type="EMBL" id="EGV98426.1"/>
    </source>
</evidence>
<evidence type="ECO:0000313" key="3">
    <source>
        <dbReference type="Proteomes" id="UP000001075"/>
    </source>
</evidence>
<name>G3I752_CRIGR</name>
<sequence>MVPETCLGQFHTASNTVIWEEVSRQGKLDKETSEAAPVPRSHQKASRRASPPQAYMKGAER</sequence>
<dbReference type="EMBL" id="JH001408">
    <property type="protein sequence ID" value="EGV98426.1"/>
    <property type="molecule type" value="Genomic_DNA"/>
</dbReference>
<feature type="compositionally biased region" description="Basic and acidic residues" evidence="1">
    <location>
        <begin position="24"/>
        <end position="33"/>
    </location>
</feature>
<dbReference type="Proteomes" id="UP000001075">
    <property type="component" value="Unassembled WGS sequence"/>
</dbReference>
<feature type="region of interest" description="Disordered" evidence="1">
    <location>
        <begin position="24"/>
        <end position="61"/>
    </location>
</feature>
<proteinExistence type="predicted"/>
<gene>
    <name evidence="2" type="ORF">I79_019337</name>
</gene>
<accession>G3I752</accession>
<protein>
    <submittedName>
        <fullName evidence="2">Uncharacterized protein</fullName>
    </submittedName>
</protein>